<evidence type="ECO:0000256" key="2">
    <source>
        <dbReference type="ARBA" id="ARBA00022679"/>
    </source>
</evidence>
<dbReference type="GO" id="GO:0019706">
    <property type="term" value="F:protein-cysteine S-palmitoyltransferase activity"/>
    <property type="evidence" value="ECO:0007669"/>
    <property type="project" value="UniProtKB-EC"/>
</dbReference>
<sequence>MGLLATVALVVLGISFMTFVTFFGRLPALRKTPIAWLHRLIWVHIPNGVLAVDQRFTSGKITTSLSRFGNYMMYDKHPTVLIFFILLLSVGETLFLPTAWPQMSAFQKSTGGIAIILPYIFLYLSAFTDPGFISPQNHTAEMARYPYDFSLFHPGTECSTCRLLKPARSKHCSVCKRCIAKCDHHCIFINNCVGARNQRWFILLLLSTAVLTLYGGILGINLMSSKILLRFPHWSLLPWRANQGSGMPVKEYLILWSWGMQNGVAMGAVTLLALLTSPLVWGLLGYHLWLIYCGTTTNESLKWSDWQAEMDDGFAFKRTMQGDRQKRLGIEPAWTRWPVETEQILVRTEDGRAPAAQGTSVPGVGEWEPVWRLKDVENLYDLGFWDNLVDVFVPGYMYRDPLTPVVEDVRARRRKGRKKKARGL</sequence>
<evidence type="ECO:0000313" key="12">
    <source>
        <dbReference type="EMBL" id="KAK3316043.1"/>
    </source>
</evidence>
<name>A0AAE0I012_9PEZI</name>
<comment type="subcellular location">
    <subcellularLocation>
        <location evidence="1">Membrane</location>
        <topology evidence="1">Multi-pass membrane protein</topology>
    </subcellularLocation>
</comment>
<feature type="transmembrane region" description="Helical" evidence="10">
    <location>
        <begin position="265"/>
        <end position="292"/>
    </location>
</feature>
<dbReference type="Pfam" id="PF01529">
    <property type="entry name" value="DHHC"/>
    <property type="match status" value="1"/>
</dbReference>
<keyword evidence="7" id="KW-0449">Lipoprotein</keyword>
<evidence type="ECO:0000256" key="9">
    <source>
        <dbReference type="ARBA" id="ARBA00048048"/>
    </source>
</evidence>
<comment type="catalytic activity">
    <reaction evidence="9 10">
        <text>L-cysteinyl-[protein] + hexadecanoyl-CoA = S-hexadecanoyl-L-cysteinyl-[protein] + CoA</text>
        <dbReference type="Rhea" id="RHEA:36683"/>
        <dbReference type="Rhea" id="RHEA-COMP:10131"/>
        <dbReference type="Rhea" id="RHEA-COMP:11032"/>
        <dbReference type="ChEBI" id="CHEBI:29950"/>
        <dbReference type="ChEBI" id="CHEBI:57287"/>
        <dbReference type="ChEBI" id="CHEBI:57379"/>
        <dbReference type="ChEBI" id="CHEBI:74151"/>
        <dbReference type="EC" id="2.3.1.225"/>
    </reaction>
</comment>
<dbReference type="GO" id="GO:0016020">
    <property type="term" value="C:membrane"/>
    <property type="evidence" value="ECO:0007669"/>
    <property type="project" value="UniProtKB-SubCell"/>
</dbReference>
<comment type="caution">
    <text evidence="12">The sequence shown here is derived from an EMBL/GenBank/DDBJ whole genome shotgun (WGS) entry which is preliminary data.</text>
</comment>
<keyword evidence="3 10" id="KW-0812">Transmembrane</keyword>
<organism evidence="12 13">
    <name type="scientific">Apodospora peruviana</name>
    <dbReference type="NCBI Taxonomy" id="516989"/>
    <lineage>
        <taxon>Eukaryota</taxon>
        <taxon>Fungi</taxon>
        <taxon>Dikarya</taxon>
        <taxon>Ascomycota</taxon>
        <taxon>Pezizomycotina</taxon>
        <taxon>Sordariomycetes</taxon>
        <taxon>Sordariomycetidae</taxon>
        <taxon>Sordariales</taxon>
        <taxon>Lasiosphaeriaceae</taxon>
        <taxon>Apodospora</taxon>
    </lineage>
</organism>
<evidence type="ECO:0000256" key="7">
    <source>
        <dbReference type="ARBA" id="ARBA00023288"/>
    </source>
</evidence>
<feature type="transmembrane region" description="Helical" evidence="10">
    <location>
        <begin position="6"/>
        <end position="24"/>
    </location>
</feature>
<gene>
    <name evidence="12" type="ORF">B0H66DRAFT_478489</name>
</gene>
<dbReference type="PANTHER" id="PTHR22883">
    <property type="entry name" value="ZINC FINGER DHHC DOMAIN CONTAINING PROTEIN"/>
    <property type="match status" value="1"/>
</dbReference>
<comment type="similarity">
    <text evidence="10">Belongs to the DHHC palmitoyltransferase family.</text>
</comment>
<dbReference type="InterPro" id="IPR001594">
    <property type="entry name" value="Palmitoyltrfase_DHHC"/>
</dbReference>
<feature type="domain" description="Palmitoyltransferase DHHC" evidence="11">
    <location>
        <begin position="157"/>
        <end position="303"/>
    </location>
</feature>
<feature type="transmembrane region" description="Helical" evidence="10">
    <location>
        <begin position="112"/>
        <end position="133"/>
    </location>
</feature>
<dbReference type="EC" id="2.3.1.225" evidence="10"/>
<evidence type="ECO:0000256" key="4">
    <source>
        <dbReference type="ARBA" id="ARBA00022989"/>
    </source>
</evidence>
<evidence type="ECO:0000313" key="13">
    <source>
        <dbReference type="Proteomes" id="UP001283341"/>
    </source>
</evidence>
<feature type="transmembrane region" description="Helical" evidence="10">
    <location>
        <begin position="80"/>
        <end position="100"/>
    </location>
</feature>
<keyword evidence="13" id="KW-1185">Reference proteome</keyword>
<reference evidence="12" key="1">
    <citation type="journal article" date="2023" name="Mol. Phylogenet. Evol.">
        <title>Genome-scale phylogeny and comparative genomics of the fungal order Sordariales.</title>
        <authorList>
            <person name="Hensen N."/>
            <person name="Bonometti L."/>
            <person name="Westerberg I."/>
            <person name="Brannstrom I.O."/>
            <person name="Guillou S."/>
            <person name="Cros-Aarteil S."/>
            <person name="Calhoun S."/>
            <person name="Haridas S."/>
            <person name="Kuo A."/>
            <person name="Mondo S."/>
            <person name="Pangilinan J."/>
            <person name="Riley R."/>
            <person name="LaButti K."/>
            <person name="Andreopoulos B."/>
            <person name="Lipzen A."/>
            <person name="Chen C."/>
            <person name="Yan M."/>
            <person name="Daum C."/>
            <person name="Ng V."/>
            <person name="Clum A."/>
            <person name="Steindorff A."/>
            <person name="Ohm R.A."/>
            <person name="Martin F."/>
            <person name="Silar P."/>
            <person name="Natvig D.O."/>
            <person name="Lalanne C."/>
            <person name="Gautier V."/>
            <person name="Ament-Velasquez S.L."/>
            <person name="Kruys A."/>
            <person name="Hutchinson M.I."/>
            <person name="Powell A.J."/>
            <person name="Barry K."/>
            <person name="Miller A.N."/>
            <person name="Grigoriev I.V."/>
            <person name="Debuchy R."/>
            <person name="Gladieux P."/>
            <person name="Hiltunen Thoren M."/>
            <person name="Johannesson H."/>
        </authorList>
    </citation>
    <scope>NUCLEOTIDE SEQUENCE</scope>
    <source>
        <strain evidence="12">CBS 118394</strain>
    </source>
</reference>
<dbReference type="GO" id="GO:0005794">
    <property type="term" value="C:Golgi apparatus"/>
    <property type="evidence" value="ECO:0007669"/>
    <property type="project" value="TreeGrafter"/>
</dbReference>
<dbReference type="GO" id="GO:0006612">
    <property type="term" value="P:protein targeting to membrane"/>
    <property type="evidence" value="ECO:0007669"/>
    <property type="project" value="TreeGrafter"/>
</dbReference>
<evidence type="ECO:0000256" key="1">
    <source>
        <dbReference type="ARBA" id="ARBA00004141"/>
    </source>
</evidence>
<feature type="transmembrane region" description="Helical" evidence="10">
    <location>
        <begin position="200"/>
        <end position="223"/>
    </location>
</feature>
<reference evidence="12" key="2">
    <citation type="submission" date="2023-06" db="EMBL/GenBank/DDBJ databases">
        <authorList>
            <consortium name="Lawrence Berkeley National Laboratory"/>
            <person name="Haridas S."/>
            <person name="Hensen N."/>
            <person name="Bonometti L."/>
            <person name="Westerberg I."/>
            <person name="Brannstrom I.O."/>
            <person name="Guillou S."/>
            <person name="Cros-Aarteil S."/>
            <person name="Calhoun S."/>
            <person name="Kuo A."/>
            <person name="Mondo S."/>
            <person name="Pangilinan J."/>
            <person name="Riley R."/>
            <person name="Labutti K."/>
            <person name="Andreopoulos B."/>
            <person name="Lipzen A."/>
            <person name="Chen C."/>
            <person name="Yanf M."/>
            <person name="Daum C."/>
            <person name="Ng V."/>
            <person name="Clum A."/>
            <person name="Steindorff A."/>
            <person name="Ohm R."/>
            <person name="Martin F."/>
            <person name="Silar P."/>
            <person name="Natvig D."/>
            <person name="Lalanne C."/>
            <person name="Gautier V."/>
            <person name="Ament-Velasquez S.L."/>
            <person name="Kruys A."/>
            <person name="Hutchinson M.I."/>
            <person name="Powell A.J."/>
            <person name="Barry K."/>
            <person name="Miller A.N."/>
            <person name="Grigoriev I.V."/>
            <person name="Debuchy R."/>
            <person name="Gladieux P."/>
            <person name="Thoren M.H."/>
            <person name="Johannesson H."/>
        </authorList>
    </citation>
    <scope>NUCLEOTIDE SEQUENCE</scope>
    <source>
        <strain evidence="12">CBS 118394</strain>
    </source>
</reference>
<evidence type="ECO:0000256" key="3">
    <source>
        <dbReference type="ARBA" id="ARBA00022692"/>
    </source>
</evidence>
<evidence type="ECO:0000256" key="10">
    <source>
        <dbReference type="RuleBase" id="RU079119"/>
    </source>
</evidence>
<dbReference type="PROSITE" id="PS50216">
    <property type="entry name" value="DHHC"/>
    <property type="match status" value="1"/>
</dbReference>
<evidence type="ECO:0000256" key="6">
    <source>
        <dbReference type="ARBA" id="ARBA00023139"/>
    </source>
</evidence>
<dbReference type="AlphaFoldDB" id="A0AAE0I012"/>
<keyword evidence="2 10" id="KW-0808">Transferase</keyword>
<keyword evidence="8 10" id="KW-0012">Acyltransferase</keyword>
<evidence type="ECO:0000259" key="11">
    <source>
        <dbReference type="Pfam" id="PF01529"/>
    </source>
</evidence>
<comment type="domain">
    <text evidence="10">The DHHC domain is required for palmitoyltransferase activity.</text>
</comment>
<keyword evidence="4 10" id="KW-1133">Transmembrane helix</keyword>
<dbReference type="EMBL" id="JAUEDM010000005">
    <property type="protein sequence ID" value="KAK3316043.1"/>
    <property type="molecule type" value="Genomic_DNA"/>
</dbReference>
<dbReference type="InterPro" id="IPR039859">
    <property type="entry name" value="PFA4/ZDH16/20/ERF2-like"/>
</dbReference>
<keyword evidence="5 10" id="KW-0472">Membrane</keyword>
<evidence type="ECO:0000256" key="8">
    <source>
        <dbReference type="ARBA" id="ARBA00023315"/>
    </source>
</evidence>
<protein>
    <recommendedName>
        <fullName evidence="10">Palmitoyltransferase</fullName>
        <ecNumber evidence="10">2.3.1.225</ecNumber>
    </recommendedName>
</protein>
<dbReference type="PANTHER" id="PTHR22883:SF288">
    <property type="entry name" value="PALMITOYLTRANSFERASE SWF1"/>
    <property type="match status" value="1"/>
</dbReference>
<proteinExistence type="inferred from homology"/>
<accession>A0AAE0I012</accession>
<dbReference type="GO" id="GO:0005783">
    <property type="term" value="C:endoplasmic reticulum"/>
    <property type="evidence" value="ECO:0007669"/>
    <property type="project" value="TreeGrafter"/>
</dbReference>
<keyword evidence="6" id="KW-0564">Palmitate</keyword>
<evidence type="ECO:0000256" key="5">
    <source>
        <dbReference type="ARBA" id="ARBA00023136"/>
    </source>
</evidence>
<dbReference type="Proteomes" id="UP001283341">
    <property type="component" value="Unassembled WGS sequence"/>
</dbReference>